<feature type="transmembrane region" description="Helical" evidence="6">
    <location>
        <begin position="174"/>
        <end position="192"/>
    </location>
</feature>
<dbReference type="Pfam" id="PF09335">
    <property type="entry name" value="VTT_dom"/>
    <property type="match status" value="1"/>
</dbReference>
<evidence type="ECO:0000256" key="1">
    <source>
        <dbReference type="ARBA" id="ARBA00004651"/>
    </source>
</evidence>
<evidence type="ECO:0000313" key="9">
    <source>
        <dbReference type="Proteomes" id="UP001597206"/>
    </source>
</evidence>
<dbReference type="Pfam" id="PF00581">
    <property type="entry name" value="Rhodanese"/>
    <property type="match status" value="1"/>
</dbReference>
<dbReference type="InterPro" id="IPR051311">
    <property type="entry name" value="DedA_domain"/>
</dbReference>
<dbReference type="InterPro" id="IPR036873">
    <property type="entry name" value="Rhodanese-like_dom_sf"/>
</dbReference>
<feature type="domain" description="Rhodanese" evidence="7">
    <location>
        <begin position="217"/>
        <end position="307"/>
    </location>
</feature>
<feature type="transmembrane region" description="Helical" evidence="6">
    <location>
        <begin position="47"/>
        <end position="70"/>
    </location>
</feature>
<dbReference type="Gene3D" id="3.40.250.10">
    <property type="entry name" value="Rhodanese-like domain"/>
    <property type="match status" value="1"/>
</dbReference>
<evidence type="ECO:0000256" key="6">
    <source>
        <dbReference type="SAM" id="Phobius"/>
    </source>
</evidence>
<keyword evidence="5 6" id="KW-0472">Membrane</keyword>
<reference evidence="9" key="1">
    <citation type="journal article" date="2019" name="Int. J. Syst. Evol. Microbiol.">
        <title>The Global Catalogue of Microorganisms (GCM) 10K type strain sequencing project: providing services to taxonomists for standard genome sequencing and annotation.</title>
        <authorList>
            <consortium name="The Broad Institute Genomics Platform"/>
            <consortium name="The Broad Institute Genome Sequencing Center for Infectious Disease"/>
            <person name="Wu L."/>
            <person name="Ma J."/>
        </authorList>
    </citation>
    <scope>NUCLEOTIDE SEQUENCE [LARGE SCALE GENOMIC DNA]</scope>
    <source>
        <strain evidence="9">CCUG 58411</strain>
    </source>
</reference>
<dbReference type="InterPro" id="IPR032816">
    <property type="entry name" value="VTT_dom"/>
</dbReference>
<name>A0ABW3PAG6_9PROT</name>
<dbReference type="PANTHER" id="PTHR42709">
    <property type="entry name" value="ALKALINE PHOSPHATASE LIKE PROTEIN"/>
    <property type="match status" value="1"/>
</dbReference>
<dbReference type="PROSITE" id="PS50206">
    <property type="entry name" value="RHODANESE_3"/>
    <property type="match status" value="1"/>
</dbReference>
<feature type="transmembrane region" description="Helical" evidence="6">
    <location>
        <begin position="132"/>
        <end position="154"/>
    </location>
</feature>
<evidence type="ECO:0000256" key="3">
    <source>
        <dbReference type="ARBA" id="ARBA00022692"/>
    </source>
</evidence>
<dbReference type="CDD" id="cd01444">
    <property type="entry name" value="GlpE_ST"/>
    <property type="match status" value="1"/>
</dbReference>
<keyword evidence="9" id="KW-1185">Reference proteome</keyword>
<proteinExistence type="predicted"/>
<dbReference type="RefSeq" id="WP_379034908.1">
    <property type="nucleotide sequence ID" value="NZ_JBHTLN010000002.1"/>
</dbReference>
<evidence type="ECO:0000256" key="2">
    <source>
        <dbReference type="ARBA" id="ARBA00022475"/>
    </source>
</evidence>
<dbReference type="InterPro" id="IPR001763">
    <property type="entry name" value="Rhodanese-like_dom"/>
</dbReference>
<organism evidence="8 9">
    <name type="scientific">Methylophilus flavus</name>
    <dbReference type="NCBI Taxonomy" id="640084"/>
    <lineage>
        <taxon>Bacteria</taxon>
        <taxon>Pseudomonadati</taxon>
        <taxon>Pseudomonadota</taxon>
        <taxon>Betaproteobacteria</taxon>
        <taxon>Nitrosomonadales</taxon>
        <taxon>Methylophilaceae</taxon>
        <taxon>Methylophilus</taxon>
    </lineage>
</organism>
<sequence length="327" mass="35403">MSTLLELLQQYGLVIVFANVLLEQLGLPLPAYPTLLLAGVLAGNGQYGLGTLLAVAVIAALIADSIWYMAGRRYGKKVMGKLCKISLSPDTCVRQTESLYLKFGPPALLICKFIPGFASISSALAGSSGTRFLVFVLMDGLGAALWAGTALWLGNLFSSAIDELMLTLVEMGKWGTLLVLALLAAFIAYKWWDRQRFIKSLRMARISIEELNEMLNNGAAPVILDTRAPHLVDDGWIPGAQFITLESADSLVLDIDQDAPVVLYCSCPNEVTAAKVAKKLINRGYRNIRPLTGGIDAWRDAGFEVVTVKVEDLETAAKATQAKETHV</sequence>
<comment type="caution">
    <text evidence="8">The sequence shown here is derived from an EMBL/GenBank/DDBJ whole genome shotgun (WGS) entry which is preliminary data.</text>
</comment>
<evidence type="ECO:0000259" key="7">
    <source>
        <dbReference type="PROSITE" id="PS50206"/>
    </source>
</evidence>
<keyword evidence="3 6" id="KW-0812">Transmembrane</keyword>
<dbReference type="EMBL" id="JBHTLN010000002">
    <property type="protein sequence ID" value="MFD1123334.1"/>
    <property type="molecule type" value="Genomic_DNA"/>
</dbReference>
<dbReference type="PANTHER" id="PTHR42709:SF6">
    <property type="entry name" value="UNDECAPRENYL PHOSPHATE TRANSPORTER A"/>
    <property type="match status" value="1"/>
</dbReference>
<comment type="subcellular location">
    <subcellularLocation>
        <location evidence="1">Cell membrane</location>
        <topology evidence="1">Multi-pass membrane protein</topology>
    </subcellularLocation>
</comment>
<dbReference type="SUPFAM" id="SSF52821">
    <property type="entry name" value="Rhodanese/Cell cycle control phosphatase"/>
    <property type="match status" value="1"/>
</dbReference>
<gene>
    <name evidence="8" type="ORF">ACFQ2T_12510</name>
</gene>
<keyword evidence="4 6" id="KW-1133">Transmembrane helix</keyword>
<evidence type="ECO:0000256" key="4">
    <source>
        <dbReference type="ARBA" id="ARBA00022989"/>
    </source>
</evidence>
<dbReference type="SMART" id="SM00450">
    <property type="entry name" value="RHOD"/>
    <property type="match status" value="1"/>
</dbReference>
<accession>A0ABW3PAG6</accession>
<dbReference type="InterPro" id="IPR023695">
    <property type="entry name" value="Thiosulf_sulfurTrfase"/>
</dbReference>
<dbReference type="Proteomes" id="UP001597206">
    <property type="component" value="Unassembled WGS sequence"/>
</dbReference>
<protein>
    <submittedName>
        <fullName evidence="8">VTT domain-containing protein</fullName>
    </submittedName>
</protein>
<evidence type="ECO:0000256" key="5">
    <source>
        <dbReference type="ARBA" id="ARBA00023136"/>
    </source>
</evidence>
<keyword evidence="2" id="KW-1003">Cell membrane</keyword>
<evidence type="ECO:0000313" key="8">
    <source>
        <dbReference type="EMBL" id="MFD1123334.1"/>
    </source>
</evidence>